<feature type="compositionally biased region" description="Basic and acidic residues" evidence="15">
    <location>
        <begin position="331"/>
        <end position="345"/>
    </location>
</feature>
<dbReference type="CDD" id="cd00086">
    <property type="entry name" value="homeodomain"/>
    <property type="match status" value="1"/>
</dbReference>
<dbReference type="SMART" id="SM00249">
    <property type="entry name" value="PHD"/>
    <property type="match status" value="1"/>
</dbReference>
<keyword evidence="4 12" id="KW-0863">Zinc-finger</keyword>
<evidence type="ECO:0000256" key="3">
    <source>
        <dbReference type="ARBA" id="ARBA00022723"/>
    </source>
</evidence>
<evidence type="ECO:0000256" key="13">
    <source>
        <dbReference type="RuleBase" id="RU000682"/>
    </source>
</evidence>
<feature type="compositionally biased region" description="Polar residues" evidence="15">
    <location>
        <begin position="788"/>
        <end position="797"/>
    </location>
</feature>
<feature type="compositionally biased region" description="Basic residues" evidence="15">
    <location>
        <begin position="346"/>
        <end position="356"/>
    </location>
</feature>
<evidence type="ECO:0000259" key="16">
    <source>
        <dbReference type="PROSITE" id="PS50011"/>
    </source>
</evidence>
<comment type="subcellular location">
    <subcellularLocation>
        <location evidence="1 11 13">Nucleus</location>
    </subcellularLocation>
</comment>
<dbReference type="GO" id="GO:0010557">
    <property type="term" value="P:positive regulation of macromolecule biosynthetic process"/>
    <property type="evidence" value="ECO:0007669"/>
    <property type="project" value="UniProtKB-ARBA"/>
</dbReference>
<feature type="DNA-binding region" description="Homeobox" evidence="11">
    <location>
        <begin position="721"/>
        <end position="780"/>
    </location>
</feature>
<dbReference type="PROSITE" id="PS50011">
    <property type="entry name" value="PROTEIN_KINASE_DOM"/>
    <property type="match status" value="1"/>
</dbReference>
<dbReference type="SUPFAM" id="SSF46689">
    <property type="entry name" value="Homeodomain-like"/>
    <property type="match status" value="1"/>
</dbReference>
<dbReference type="AlphaFoldDB" id="A0AAE1SDP0"/>
<feature type="region of interest" description="Disordered" evidence="15">
    <location>
        <begin position="788"/>
        <end position="857"/>
    </location>
</feature>
<dbReference type="InterPro" id="IPR019786">
    <property type="entry name" value="Zinc_finger_PHD-type_CS"/>
</dbReference>
<dbReference type="GO" id="GO:0008270">
    <property type="term" value="F:zinc ion binding"/>
    <property type="evidence" value="ECO:0007669"/>
    <property type="project" value="UniProtKB-KW"/>
</dbReference>
<evidence type="ECO:0000313" key="19">
    <source>
        <dbReference type="EMBL" id="KAK4368849.1"/>
    </source>
</evidence>
<dbReference type="Gene3D" id="1.10.510.10">
    <property type="entry name" value="Transferase(Phosphotransferase) domain 1"/>
    <property type="match status" value="2"/>
</dbReference>
<name>A0AAE1SDP0_9SOLA</name>
<dbReference type="PROSITE" id="PS01359">
    <property type="entry name" value="ZF_PHD_1"/>
    <property type="match status" value="1"/>
</dbReference>
<dbReference type="InterPro" id="IPR013083">
    <property type="entry name" value="Znf_RING/FYVE/PHD"/>
</dbReference>
<evidence type="ECO:0000256" key="8">
    <source>
        <dbReference type="ARBA" id="ARBA00023155"/>
    </source>
</evidence>
<feature type="domain" description="Homeobox" evidence="18">
    <location>
        <begin position="719"/>
        <end position="779"/>
    </location>
</feature>
<dbReference type="GO" id="GO:0003682">
    <property type="term" value="F:chromatin binding"/>
    <property type="evidence" value="ECO:0007669"/>
    <property type="project" value="TreeGrafter"/>
</dbReference>
<dbReference type="InterPro" id="IPR001965">
    <property type="entry name" value="Znf_PHD"/>
</dbReference>
<evidence type="ECO:0008006" key="21">
    <source>
        <dbReference type="Google" id="ProtNLM"/>
    </source>
</evidence>
<feature type="coiled-coil region" evidence="14">
    <location>
        <begin position="872"/>
        <end position="914"/>
    </location>
</feature>
<keyword evidence="7 11" id="KW-0238">DNA-binding</keyword>
<dbReference type="InterPro" id="IPR009057">
    <property type="entry name" value="Homeodomain-like_sf"/>
</dbReference>
<feature type="domain" description="Protein kinase" evidence="16">
    <location>
        <begin position="1"/>
        <end position="136"/>
    </location>
</feature>
<feature type="region of interest" description="Disordered" evidence="15">
    <location>
        <begin position="267"/>
        <end position="286"/>
    </location>
</feature>
<dbReference type="GO" id="GO:0043565">
    <property type="term" value="F:sequence-specific DNA binding"/>
    <property type="evidence" value="ECO:0007669"/>
    <property type="project" value="UniProtKB-ARBA"/>
</dbReference>
<dbReference type="Pfam" id="PF00069">
    <property type="entry name" value="Pkinase"/>
    <property type="match status" value="1"/>
</dbReference>
<dbReference type="SUPFAM" id="SSF56112">
    <property type="entry name" value="Protein kinase-like (PK-like)"/>
    <property type="match status" value="1"/>
</dbReference>
<evidence type="ECO:0000256" key="9">
    <source>
        <dbReference type="ARBA" id="ARBA00023163"/>
    </source>
</evidence>
<feature type="region of interest" description="Disordered" evidence="15">
    <location>
        <begin position="147"/>
        <end position="202"/>
    </location>
</feature>
<keyword evidence="3" id="KW-0479">Metal-binding</keyword>
<dbReference type="Proteomes" id="UP001291623">
    <property type="component" value="Unassembled WGS sequence"/>
</dbReference>
<dbReference type="InterPro" id="IPR000719">
    <property type="entry name" value="Prot_kinase_dom"/>
</dbReference>
<evidence type="ECO:0000259" key="18">
    <source>
        <dbReference type="PROSITE" id="PS50071"/>
    </source>
</evidence>
<evidence type="ECO:0000256" key="7">
    <source>
        <dbReference type="ARBA" id="ARBA00023125"/>
    </source>
</evidence>
<dbReference type="GO" id="GO:0005524">
    <property type="term" value="F:ATP binding"/>
    <property type="evidence" value="ECO:0007669"/>
    <property type="project" value="InterPro"/>
</dbReference>
<feature type="region of interest" description="Disordered" evidence="15">
    <location>
        <begin position="663"/>
        <end position="692"/>
    </location>
</feature>
<evidence type="ECO:0000256" key="11">
    <source>
        <dbReference type="PROSITE-ProRule" id="PRU00108"/>
    </source>
</evidence>
<dbReference type="GO" id="GO:0045814">
    <property type="term" value="P:negative regulation of gene expression, epigenetic"/>
    <property type="evidence" value="ECO:0007669"/>
    <property type="project" value="TreeGrafter"/>
</dbReference>
<keyword evidence="8 11" id="KW-0371">Homeobox</keyword>
<dbReference type="SMART" id="SM00389">
    <property type="entry name" value="HOX"/>
    <property type="match status" value="1"/>
</dbReference>
<dbReference type="Gene3D" id="3.30.40.10">
    <property type="entry name" value="Zinc/RING finger domain, C3HC4 (zinc finger)"/>
    <property type="match status" value="1"/>
</dbReference>
<evidence type="ECO:0000259" key="17">
    <source>
        <dbReference type="PROSITE" id="PS50016"/>
    </source>
</evidence>
<dbReference type="GO" id="GO:0006355">
    <property type="term" value="P:regulation of DNA-templated transcription"/>
    <property type="evidence" value="ECO:0007669"/>
    <property type="project" value="UniProtKB-ARBA"/>
</dbReference>
<comment type="similarity">
    <text evidence="2">Belongs to the PHD-associated homeobox family.</text>
</comment>
<evidence type="ECO:0000256" key="6">
    <source>
        <dbReference type="ARBA" id="ARBA00023015"/>
    </source>
</evidence>
<dbReference type="InterPro" id="IPR011009">
    <property type="entry name" value="Kinase-like_dom_sf"/>
</dbReference>
<feature type="region of interest" description="Disordered" evidence="15">
    <location>
        <begin position="295"/>
        <end position="361"/>
    </location>
</feature>
<keyword evidence="14" id="KW-0175">Coiled coil</keyword>
<dbReference type="InterPro" id="IPR045876">
    <property type="entry name" value="PRHA-like_PHD-finger"/>
</dbReference>
<keyword evidence="9" id="KW-0804">Transcription</keyword>
<proteinExistence type="inferred from homology"/>
<dbReference type="PANTHER" id="PTHR12628:SF10">
    <property type="entry name" value="HOMEOBOX DOMAIN-CONTAINING PROTEIN"/>
    <property type="match status" value="1"/>
</dbReference>
<dbReference type="Pfam" id="PF00046">
    <property type="entry name" value="Homeodomain"/>
    <property type="match status" value="1"/>
</dbReference>
<dbReference type="GO" id="GO:0005634">
    <property type="term" value="C:nucleus"/>
    <property type="evidence" value="ECO:0007669"/>
    <property type="project" value="UniProtKB-SubCell"/>
</dbReference>
<keyword evidence="20" id="KW-1185">Reference proteome</keyword>
<evidence type="ECO:0000256" key="15">
    <source>
        <dbReference type="SAM" id="MobiDB-lite"/>
    </source>
</evidence>
<feature type="domain" description="PHD-type" evidence="17">
    <location>
        <begin position="459"/>
        <end position="516"/>
    </location>
</feature>
<evidence type="ECO:0000256" key="14">
    <source>
        <dbReference type="SAM" id="Coils"/>
    </source>
</evidence>
<feature type="compositionally biased region" description="Acidic residues" evidence="15">
    <location>
        <begin position="561"/>
        <end position="571"/>
    </location>
</feature>
<feature type="region of interest" description="Disordered" evidence="15">
    <location>
        <begin position="551"/>
        <end position="599"/>
    </location>
</feature>
<keyword evidence="5" id="KW-0862">Zinc</keyword>
<feature type="compositionally biased region" description="Basic residues" evidence="15">
    <location>
        <begin position="843"/>
        <end position="853"/>
    </location>
</feature>
<dbReference type="Pfam" id="PF00628">
    <property type="entry name" value="PHD"/>
    <property type="match status" value="1"/>
</dbReference>
<dbReference type="InterPro" id="IPR001356">
    <property type="entry name" value="HD"/>
</dbReference>
<accession>A0AAE1SDP0</accession>
<dbReference type="InterPro" id="IPR011011">
    <property type="entry name" value="Znf_FYVE_PHD"/>
</dbReference>
<dbReference type="EMBL" id="JAVYJV010000006">
    <property type="protein sequence ID" value="KAK4368849.1"/>
    <property type="molecule type" value="Genomic_DNA"/>
</dbReference>
<protein>
    <recommendedName>
        <fullName evidence="21">Pathogenesis-related homeodomain protein</fullName>
    </recommendedName>
</protein>
<evidence type="ECO:0000256" key="12">
    <source>
        <dbReference type="PROSITE-ProRule" id="PRU00146"/>
    </source>
</evidence>
<dbReference type="GO" id="GO:0004672">
    <property type="term" value="F:protein kinase activity"/>
    <property type="evidence" value="ECO:0007669"/>
    <property type="project" value="InterPro"/>
</dbReference>
<evidence type="ECO:0000256" key="4">
    <source>
        <dbReference type="ARBA" id="ARBA00022771"/>
    </source>
</evidence>
<evidence type="ECO:0000256" key="5">
    <source>
        <dbReference type="ARBA" id="ARBA00022833"/>
    </source>
</evidence>
<dbReference type="SMART" id="SM00220">
    <property type="entry name" value="S_TKc"/>
    <property type="match status" value="1"/>
</dbReference>
<keyword evidence="10 11" id="KW-0539">Nucleus</keyword>
<keyword evidence="6" id="KW-0805">Transcription regulation</keyword>
<reference evidence="19" key="1">
    <citation type="submission" date="2023-12" db="EMBL/GenBank/DDBJ databases">
        <title>Genome assembly of Anisodus tanguticus.</title>
        <authorList>
            <person name="Wang Y.-J."/>
        </authorList>
    </citation>
    <scope>NUCLEOTIDE SEQUENCE</scope>
    <source>
        <strain evidence="19">KB-2021</strain>
        <tissue evidence="19">Leaf</tissue>
    </source>
</reference>
<evidence type="ECO:0000256" key="1">
    <source>
        <dbReference type="ARBA" id="ARBA00004123"/>
    </source>
</evidence>
<gene>
    <name evidence="19" type="ORF">RND71_012641</name>
</gene>
<dbReference type="FunFam" id="3.30.40.10:FF:000270">
    <property type="entry name" value="pathogenesis-related homeodomain protein-like"/>
    <property type="match status" value="1"/>
</dbReference>
<evidence type="ECO:0000256" key="10">
    <source>
        <dbReference type="ARBA" id="ARBA00023242"/>
    </source>
</evidence>
<dbReference type="SUPFAM" id="SSF57903">
    <property type="entry name" value="FYVE/PHD zinc finger"/>
    <property type="match status" value="1"/>
</dbReference>
<feature type="compositionally biased region" description="Low complexity" evidence="15">
    <location>
        <begin position="578"/>
        <end position="599"/>
    </location>
</feature>
<dbReference type="PROSITE" id="PS50071">
    <property type="entry name" value="HOMEOBOX_2"/>
    <property type="match status" value="1"/>
</dbReference>
<dbReference type="Gene3D" id="1.10.10.60">
    <property type="entry name" value="Homeodomain-like"/>
    <property type="match status" value="1"/>
</dbReference>
<dbReference type="PROSITE" id="PS50016">
    <property type="entry name" value="ZF_PHD_2"/>
    <property type="match status" value="1"/>
</dbReference>
<evidence type="ECO:0000256" key="2">
    <source>
        <dbReference type="ARBA" id="ARBA00007427"/>
    </source>
</evidence>
<feature type="compositionally biased region" description="Basic and acidic residues" evidence="15">
    <location>
        <begin position="153"/>
        <end position="198"/>
    </location>
</feature>
<comment type="caution">
    <text evidence="19">The sequence shown here is derived from an EMBL/GenBank/DDBJ whole genome shotgun (WGS) entry which is preliminary data.</text>
</comment>
<sequence length="951" mass="107606">MSCSLYLVFECMEYDLKGLQEQGVKFSEPEIKCYMFQLLKGLDYCHSRGILHRDVTTSNLPPELLLGSNFYLVGVDLWSVGCVLGELFTGKPITPVQQKLSNCIRFFELCGLMDTLLSIEPELRGTAALALQSEFFTTEPLACDPSRLPKCPPRKEIDAKSRDVKMTEIKGSRDRKYARDRRSTAKGNDHDSEGKKDNYLGPSTSNSIDMCYTKTMSEAKGDDSMESLPTSLDIALLLPSELRATQQFSFLFFSSSFRTFHVTQQDTMPGKTDKDMHKAAARSSQVKNVLRRLEKTRSKLKSKSHGKATLTSSSKRTVAGEAKLQAVNSKDNLKHENLDIGSEKLKRMRKKRRRKHNTDPDDVARLQRRTRYLLIKMKLEQNLIDAYSAEGWKAHVTAFVFSSSREKIRPERELQRAKNQILKCKLGIREIVHRLDLLSSAGQIDDSAIAPDGSVHHEHIVCAKCKLQEAFPDNDIILCDGTCNCAFHQRCLDPPLSTENIPPGDEGWFCKFCKCKMEIIEATNAHIDTHFAMDSNWEDIFKEEALLPEDGESLCPGQDWPSDDSEDDDYDPEKVANSHSSSTDSFESDSSSEASSGSMLGSLEDELLALTGKPEDGSGGKDYLSEQIAGIDYEETDFEVLSGPRQRKAVDYIKLNDEMFGKHAPAIEQNSEDEDWGPGKIKRRRKESESDAASTLITLFESERSCPEKTANEVEKESFGRPDKREIFRIPPDAELRRVFTENELPSREVRVNLSKQLGIEYEKVNKWFKNARYMALKARKAESTKPCQVTSPTTSVGCIPETLKGEPADHISSSVAEENADQAPKNLERSPNEETANLVIRPSKKKDHKKTVKPSTDKVETLVEFGDDVSLKLLRERAKNERRKLNSKERERIQKAEAEMQKLCRIKDKIARLQDVLLRFPSRRFRRGNASSLDESLIVFVPFAELQEKR</sequence>
<organism evidence="19 20">
    <name type="scientific">Anisodus tanguticus</name>
    <dbReference type="NCBI Taxonomy" id="243964"/>
    <lineage>
        <taxon>Eukaryota</taxon>
        <taxon>Viridiplantae</taxon>
        <taxon>Streptophyta</taxon>
        <taxon>Embryophyta</taxon>
        <taxon>Tracheophyta</taxon>
        <taxon>Spermatophyta</taxon>
        <taxon>Magnoliopsida</taxon>
        <taxon>eudicotyledons</taxon>
        <taxon>Gunneridae</taxon>
        <taxon>Pentapetalae</taxon>
        <taxon>asterids</taxon>
        <taxon>lamiids</taxon>
        <taxon>Solanales</taxon>
        <taxon>Solanaceae</taxon>
        <taxon>Solanoideae</taxon>
        <taxon>Hyoscyameae</taxon>
        <taxon>Anisodus</taxon>
    </lineage>
</organism>
<evidence type="ECO:0000313" key="20">
    <source>
        <dbReference type="Proteomes" id="UP001291623"/>
    </source>
</evidence>
<dbReference type="InterPro" id="IPR019787">
    <property type="entry name" value="Znf_PHD-finger"/>
</dbReference>
<dbReference type="PANTHER" id="PTHR12628">
    <property type="entry name" value="POLYCOMB-LIKE TRANSCRIPTION FACTOR"/>
    <property type="match status" value="1"/>
</dbReference>
<dbReference type="CDD" id="cd15504">
    <property type="entry name" value="PHD_PRHA_like"/>
    <property type="match status" value="1"/>
</dbReference>